<evidence type="ECO:0000313" key="5">
    <source>
        <dbReference type="EMBL" id="KAK7257177.1"/>
    </source>
</evidence>
<keyword evidence="2" id="KW-0805">Transcription regulation</keyword>
<dbReference type="PANTHER" id="PTHR33388:SF1">
    <property type="entry name" value="PROTEIN SPEAR2"/>
    <property type="match status" value="1"/>
</dbReference>
<protein>
    <submittedName>
        <fullName evidence="5">Uncharacterized protein</fullName>
    </submittedName>
</protein>
<dbReference type="AlphaFoldDB" id="A0AAN9EGP9"/>
<proteinExistence type="predicted"/>
<feature type="compositionally biased region" description="Acidic residues" evidence="4">
    <location>
        <begin position="355"/>
        <end position="368"/>
    </location>
</feature>
<organism evidence="5 6">
    <name type="scientific">Crotalaria pallida</name>
    <name type="common">Smooth rattlebox</name>
    <name type="synonym">Crotalaria striata</name>
    <dbReference type="NCBI Taxonomy" id="3830"/>
    <lineage>
        <taxon>Eukaryota</taxon>
        <taxon>Viridiplantae</taxon>
        <taxon>Streptophyta</taxon>
        <taxon>Embryophyta</taxon>
        <taxon>Tracheophyta</taxon>
        <taxon>Spermatophyta</taxon>
        <taxon>Magnoliopsida</taxon>
        <taxon>eudicotyledons</taxon>
        <taxon>Gunneridae</taxon>
        <taxon>Pentapetalae</taxon>
        <taxon>rosids</taxon>
        <taxon>fabids</taxon>
        <taxon>Fabales</taxon>
        <taxon>Fabaceae</taxon>
        <taxon>Papilionoideae</taxon>
        <taxon>50 kb inversion clade</taxon>
        <taxon>genistoids sensu lato</taxon>
        <taxon>core genistoids</taxon>
        <taxon>Crotalarieae</taxon>
        <taxon>Crotalaria</taxon>
    </lineage>
</organism>
<evidence type="ECO:0000256" key="2">
    <source>
        <dbReference type="ARBA" id="ARBA00023015"/>
    </source>
</evidence>
<evidence type="ECO:0000256" key="4">
    <source>
        <dbReference type="SAM" id="MobiDB-lite"/>
    </source>
</evidence>
<dbReference type="InterPro" id="IPR040356">
    <property type="entry name" value="SPEAR"/>
</dbReference>
<gene>
    <name evidence="5" type="ORF">RIF29_30958</name>
</gene>
<sequence>MDKENESGKSSNGGGSSKRPKIENKLKKRGLGIAMLEKIRISEELQMNLGAGTASIKPSYNNNLPFILPKLPNSNNQPSFPQIPIFHPSTPMTTVPLPNNSSGGGGGGFAGQLGFKSVPKDFGMDPGLGFLSNLLYQSNPSWTLPEAVKKNPQYQVTSPSPLAIFSSGTSVTPVPPPNQAYARSYVSSSRTSGTTVPPSDQPFTRSYVPILPRVTGIKRPYPYSMDLQPASSLNFKLPPFAAAPKTTNETISFGSGSGIEIGGLGSAFSKYFRDVPSGSKTNSNPSSSKGKGIEENFNGGYDFLKLAPPRPPTPSTHQEIKEDQTPSPKEYIFFPPAENAAHAGDMFQYPNVAGGDEDDDEVDLNLKL</sequence>
<dbReference type="EMBL" id="JAYWIO010000006">
    <property type="protein sequence ID" value="KAK7257177.1"/>
    <property type="molecule type" value="Genomic_DNA"/>
</dbReference>
<feature type="region of interest" description="Disordered" evidence="4">
    <location>
        <begin position="300"/>
        <end position="335"/>
    </location>
</feature>
<evidence type="ECO:0000313" key="6">
    <source>
        <dbReference type="Proteomes" id="UP001372338"/>
    </source>
</evidence>
<keyword evidence="6" id="KW-1185">Reference proteome</keyword>
<evidence type="ECO:0000256" key="3">
    <source>
        <dbReference type="ARBA" id="ARBA00023163"/>
    </source>
</evidence>
<dbReference type="Proteomes" id="UP001372338">
    <property type="component" value="Unassembled WGS sequence"/>
</dbReference>
<dbReference type="GO" id="GO:0003700">
    <property type="term" value="F:DNA-binding transcription factor activity"/>
    <property type="evidence" value="ECO:0007669"/>
    <property type="project" value="InterPro"/>
</dbReference>
<reference evidence="5 6" key="1">
    <citation type="submission" date="2024-01" db="EMBL/GenBank/DDBJ databases">
        <title>The genomes of 5 underutilized Papilionoideae crops provide insights into root nodulation and disease resistanc.</title>
        <authorList>
            <person name="Yuan L."/>
        </authorList>
    </citation>
    <scope>NUCLEOTIDE SEQUENCE [LARGE SCALE GENOMIC DNA]</scope>
    <source>
        <strain evidence="5">ZHUSHIDOU_FW_LH</strain>
        <tissue evidence="5">Leaf</tissue>
    </source>
</reference>
<feature type="region of interest" description="Disordered" evidence="4">
    <location>
        <begin position="347"/>
        <end position="368"/>
    </location>
</feature>
<dbReference type="PANTHER" id="PTHR33388">
    <property type="entry name" value="OS01G0212500 PROTEIN"/>
    <property type="match status" value="1"/>
</dbReference>
<name>A0AAN9EGP9_CROPI</name>
<feature type="region of interest" description="Disordered" evidence="4">
    <location>
        <begin position="1"/>
        <end position="27"/>
    </location>
</feature>
<evidence type="ECO:0000256" key="1">
    <source>
        <dbReference type="ARBA" id="ARBA00022491"/>
    </source>
</evidence>
<comment type="caution">
    <text evidence="5">The sequence shown here is derived from an EMBL/GenBank/DDBJ whole genome shotgun (WGS) entry which is preliminary data.</text>
</comment>
<accession>A0AAN9EGP9</accession>
<keyword evidence="1" id="KW-0678">Repressor</keyword>
<keyword evidence="3" id="KW-0804">Transcription</keyword>